<dbReference type="GO" id="GO:0000981">
    <property type="term" value="F:DNA-binding transcription factor activity, RNA polymerase II-specific"/>
    <property type="evidence" value="ECO:0007669"/>
    <property type="project" value="TreeGrafter"/>
</dbReference>
<keyword evidence="6 7" id="KW-0539">Nucleus</keyword>
<dbReference type="AlphaFoldDB" id="A0AAV3A989"/>
<dbReference type="InterPro" id="IPR046360">
    <property type="entry name" value="T-box_DNA-bd"/>
</dbReference>
<dbReference type="CDD" id="cd20197">
    <property type="entry name" value="T-box_VegT-like"/>
    <property type="match status" value="1"/>
</dbReference>
<evidence type="ECO:0000256" key="8">
    <source>
        <dbReference type="SAM" id="MobiDB-lite"/>
    </source>
</evidence>
<evidence type="ECO:0000256" key="3">
    <source>
        <dbReference type="ARBA" id="ARBA00023015"/>
    </source>
</evidence>
<dbReference type="PROSITE" id="PS01283">
    <property type="entry name" value="TBOX_1"/>
    <property type="match status" value="1"/>
</dbReference>
<dbReference type="PROSITE" id="PS01264">
    <property type="entry name" value="TBOX_2"/>
    <property type="match status" value="1"/>
</dbReference>
<evidence type="ECO:0000259" key="9">
    <source>
        <dbReference type="PROSITE" id="PS50252"/>
    </source>
</evidence>
<dbReference type="GO" id="GO:0009653">
    <property type="term" value="P:anatomical structure morphogenesis"/>
    <property type="evidence" value="ECO:0007669"/>
    <property type="project" value="UniProtKB-ARBA"/>
</dbReference>
<keyword evidence="5" id="KW-0804">Transcription</keyword>
<dbReference type="PROSITE" id="PS50252">
    <property type="entry name" value="TBOX_3"/>
    <property type="match status" value="1"/>
</dbReference>
<dbReference type="SMART" id="SM00425">
    <property type="entry name" value="TBOX"/>
    <property type="match status" value="1"/>
</dbReference>
<evidence type="ECO:0000256" key="5">
    <source>
        <dbReference type="ARBA" id="ARBA00023163"/>
    </source>
</evidence>
<dbReference type="InterPro" id="IPR018186">
    <property type="entry name" value="TF_T-box_CS"/>
</dbReference>
<reference evidence="10" key="1">
    <citation type="thesis" date="2020" institute="ProQuest LLC" country="789 East Eisenhower Parkway, Ann Arbor, MI, USA">
        <title>Comparative Genomics and Chromosome Evolution.</title>
        <authorList>
            <person name="Mudd A.B."/>
        </authorList>
    </citation>
    <scope>NUCLEOTIDE SEQUENCE</scope>
    <source>
        <strain evidence="10">1538</strain>
        <tissue evidence="10">Blood</tissue>
    </source>
</reference>
<protein>
    <recommendedName>
        <fullName evidence="9">T-box domain-containing protein</fullName>
    </recommendedName>
</protein>
<dbReference type="GO" id="GO:0001708">
    <property type="term" value="P:cell fate specification"/>
    <property type="evidence" value="ECO:0007669"/>
    <property type="project" value="TreeGrafter"/>
</dbReference>
<evidence type="ECO:0000256" key="1">
    <source>
        <dbReference type="ARBA" id="ARBA00004123"/>
    </source>
</evidence>
<evidence type="ECO:0000256" key="7">
    <source>
        <dbReference type="PROSITE-ProRule" id="PRU00201"/>
    </source>
</evidence>
<dbReference type="InterPro" id="IPR008967">
    <property type="entry name" value="p53-like_TF_DNA-bd_sf"/>
</dbReference>
<evidence type="ECO:0000256" key="2">
    <source>
        <dbReference type="ARBA" id="ARBA00022473"/>
    </source>
</evidence>
<dbReference type="Gene3D" id="2.60.40.820">
    <property type="entry name" value="Transcription factor, T-box"/>
    <property type="match status" value="1"/>
</dbReference>
<feature type="domain" description="T-box" evidence="9">
    <location>
        <begin position="20"/>
        <end position="198"/>
    </location>
</feature>
<proteinExistence type="predicted"/>
<dbReference type="PRINTS" id="PR00937">
    <property type="entry name" value="TBOX"/>
</dbReference>
<name>A0AAV3A989_PYXAD</name>
<dbReference type="Proteomes" id="UP001181693">
    <property type="component" value="Unassembled WGS sequence"/>
</dbReference>
<dbReference type="PANTHER" id="PTHR11267:SF200">
    <property type="entry name" value="MGA, MAX DIMERIZATION PROTEIN"/>
    <property type="match status" value="1"/>
</dbReference>
<gene>
    <name evidence="10" type="ORF">GDO54_013985</name>
</gene>
<dbReference type="GO" id="GO:0045893">
    <property type="term" value="P:positive regulation of DNA-templated transcription"/>
    <property type="evidence" value="ECO:0007669"/>
    <property type="project" value="InterPro"/>
</dbReference>
<dbReference type="GO" id="GO:0000785">
    <property type="term" value="C:chromatin"/>
    <property type="evidence" value="ECO:0007669"/>
    <property type="project" value="TreeGrafter"/>
</dbReference>
<keyword evidence="4 7" id="KW-0238">DNA-binding</keyword>
<dbReference type="SUPFAM" id="SSF49417">
    <property type="entry name" value="p53-like transcription factors"/>
    <property type="match status" value="1"/>
</dbReference>
<organism evidence="10 11">
    <name type="scientific">Pyxicephalus adspersus</name>
    <name type="common">African bullfrog</name>
    <dbReference type="NCBI Taxonomy" id="30357"/>
    <lineage>
        <taxon>Eukaryota</taxon>
        <taxon>Metazoa</taxon>
        <taxon>Chordata</taxon>
        <taxon>Craniata</taxon>
        <taxon>Vertebrata</taxon>
        <taxon>Euteleostomi</taxon>
        <taxon>Amphibia</taxon>
        <taxon>Batrachia</taxon>
        <taxon>Anura</taxon>
        <taxon>Neobatrachia</taxon>
        <taxon>Ranoidea</taxon>
        <taxon>Pyxicephalidae</taxon>
        <taxon>Pyxicephalinae</taxon>
        <taxon>Pyxicephalus</taxon>
    </lineage>
</organism>
<dbReference type="FunFam" id="2.60.40.820:FF:000007">
    <property type="entry name" value="T-box transcription factor"/>
    <property type="match status" value="1"/>
</dbReference>
<keyword evidence="11" id="KW-1185">Reference proteome</keyword>
<dbReference type="EMBL" id="DYDO01000006">
    <property type="protein sequence ID" value="DBA23022.1"/>
    <property type="molecule type" value="Genomic_DNA"/>
</dbReference>
<comment type="caution">
    <text evidence="7">Lacks conserved residue(s) required for the propagation of feature annotation.</text>
</comment>
<evidence type="ECO:0000256" key="6">
    <source>
        <dbReference type="ARBA" id="ARBA00023242"/>
    </source>
</evidence>
<dbReference type="PANTHER" id="PTHR11267">
    <property type="entry name" value="T-BOX PROTEIN-RELATED"/>
    <property type="match status" value="1"/>
</dbReference>
<sequence length="420" mass="48424">MDCVTNQDTLCLPNSISATLEDLALWKQFHQEGTEMIITKSGRRMFPQCKLRLFGLHPFTKYVILVDFVPLDNCRYKWNRNQWEPAGNAEPHPPCRTYIHPDSPAPGAHWMKAPICFQKLKLTNNTLDQHGHIILHSLHRYKPRFHVIQSDDLYNTRWGLLQVFSFPETEFTAVTAYQNDKITKLKIDHNPFAKGFREQERVNRREDVLRLFPHTPARRLKRKKWEDSSATEEEDRAKIPRVKDEASLVPTEVYSQWVADQEGALGLHPSSPDLTGSPQQEQQVPSSSSSFLYRTPQRRSFQPLPGSLDPSETAGRRLTPDVATVPEPDLCQLQVFPPQNTIQERPSGVNFQMDTSTRQTLRGPMYSSYGTDQWMVPTQAQYRPMGYSYPTDFSTQGPASHPHNAMSDWSQYSLFPYTCW</sequence>
<dbReference type="InterPro" id="IPR036960">
    <property type="entry name" value="T-box_sf"/>
</dbReference>
<evidence type="ECO:0000313" key="10">
    <source>
        <dbReference type="EMBL" id="DBA23022.1"/>
    </source>
</evidence>
<comment type="subcellular location">
    <subcellularLocation>
        <location evidence="1 7">Nucleus</location>
    </subcellularLocation>
</comment>
<comment type="caution">
    <text evidence="10">The sequence shown here is derived from an EMBL/GenBank/DDBJ whole genome shotgun (WGS) entry which is preliminary data.</text>
</comment>
<feature type="region of interest" description="Disordered" evidence="8">
    <location>
        <begin position="264"/>
        <end position="316"/>
    </location>
</feature>
<feature type="compositionally biased region" description="Low complexity" evidence="8">
    <location>
        <begin position="277"/>
        <end position="290"/>
    </location>
</feature>
<evidence type="ECO:0000313" key="11">
    <source>
        <dbReference type="Proteomes" id="UP001181693"/>
    </source>
</evidence>
<evidence type="ECO:0000256" key="4">
    <source>
        <dbReference type="ARBA" id="ARBA00023125"/>
    </source>
</evidence>
<accession>A0AAV3A989</accession>
<dbReference type="GO" id="GO:0000978">
    <property type="term" value="F:RNA polymerase II cis-regulatory region sequence-specific DNA binding"/>
    <property type="evidence" value="ECO:0007669"/>
    <property type="project" value="InterPro"/>
</dbReference>
<dbReference type="GO" id="GO:0005634">
    <property type="term" value="C:nucleus"/>
    <property type="evidence" value="ECO:0007669"/>
    <property type="project" value="UniProtKB-SubCell"/>
</dbReference>
<keyword evidence="3" id="KW-0805">Transcription regulation</keyword>
<feature type="region of interest" description="Disordered" evidence="8">
    <location>
        <begin position="220"/>
        <end position="243"/>
    </location>
</feature>
<keyword evidence="2" id="KW-0217">Developmental protein</keyword>
<dbReference type="InterPro" id="IPR001699">
    <property type="entry name" value="TF_T-box"/>
</dbReference>
<dbReference type="Pfam" id="PF00907">
    <property type="entry name" value="T-box"/>
    <property type="match status" value="1"/>
</dbReference>